<dbReference type="InterPro" id="IPR036907">
    <property type="entry name" value="5'-Nucleotdase_C_sf"/>
</dbReference>
<organism evidence="5 6">
    <name type="scientific">Paenibacillus flagellatus</name>
    <dbReference type="NCBI Taxonomy" id="2211139"/>
    <lineage>
        <taxon>Bacteria</taxon>
        <taxon>Bacillati</taxon>
        <taxon>Bacillota</taxon>
        <taxon>Bacilli</taxon>
        <taxon>Bacillales</taxon>
        <taxon>Paenibacillaceae</taxon>
        <taxon>Paenibacillus</taxon>
    </lineage>
</organism>
<feature type="domain" description="5'-Nucleotidase C-terminal" evidence="4">
    <location>
        <begin position="435"/>
        <end position="591"/>
    </location>
</feature>
<dbReference type="EMBL" id="QJVJ01000008">
    <property type="protein sequence ID" value="PYI53078.1"/>
    <property type="molecule type" value="Genomic_DNA"/>
</dbReference>
<dbReference type="PRINTS" id="PR01607">
    <property type="entry name" value="APYRASEFAMLY"/>
</dbReference>
<sequence>MPPKRKTRRIMMKSGTRSKRIRVSATVTALVLSLFAGTGAFAASADEPAPYSAEEHALAANDGNEAPPADPVRLQLLGITDFHGYLRALNDSSNGKINSPGGPIVVGGAAYNAAHLKRLKEGHDNSIVVSIGDNFSGWPFEVDAYKNEPTVEFLNAIGVEVSAAGNHEFDISADFLTKHMMNGKCFGTRGEDSCYEDSTGKPFHGSDFDYISANVRDARSGQLVLKPYFIKRIPDGRGGTIPVGFIGLTEAATFTKEQMSYQVGSLYADEAPPEGENLPADENARALLEPANRYAKELQEQGVETIVLLLHEGGSHRGYFNGCVNPFGPAVEFAKYASPAIDVILTGHWHASFNCMIDDPDGNPRPVMEGSNHGRLISEVNLSIDPVTKDVIRERTVAANHPVTRDIAPDPEVERIVSYWAERGGEKWAEPLAELTGDLTRVRNEHGESALADVIADAFYETARTGTPQPADFALTSGVPKRDLLYAKGTNPADKDGLLTFGEYAEANGTHSSEVVVTYTGEQIDRILEQQWTVKADGTEQFDPLNVSYNVRYAYDKSRPIGDRIDPERVLIDGKPLKPGKTYRVATSGTLLISGPAVYPEVAHYTNPVRIASWPVVEYLKKKKVIGVPELNRIVPAEPQP</sequence>
<dbReference type="PANTHER" id="PTHR11575">
    <property type="entry name" value="5'-NUCLEOTIDASE-RELATED"/>
    <property type="match status" value="1"/>
</dbReference>
<evidence type="ECO:0000259" key="3">
    <source>
        <dbReference type="Pfam" id="PF00149"/>
    </source>
</evidence>
<feature type="domain" description="Calcineurin-like phosphoesterase" evidence="3">
    <location>
        <begin position="76"/>
        <end position="351"/>
    </location>
</feature>
<proteinExistence type="inferred from homology"/>
<gene>
    <name evidence="5" type="ORF">DLM86_18980</name>
</gene>
<dbReference type="InterPro" id="IPR008334">
    <property type="entry name" value="5'-Nucleotdase_C"/>
</dbReference>
<comment type="caution">
    <text evidence="5">The sequence shown here is derived from an EMBL/GenBank/DDBJ whole genome shotgun (WGS) entry which is preliminary data.</text>
</comment>
<keyword evidence="2" id="KW-0378">Hydrolase</keyword>
<reference evidence="5 6" key="1">
    <citation type="submission" date="2018-05" db="EMBL/GenBank/DDBJ databases">
        <title>Paenibacillus flagellatus sp. nov., isolated from selenium mineral soil.</title>
        <authorList>
            <person name="Dai X."/>
        </authorList>
    </citation>
    <scope>NUCLEOTIDE SEQUENCE [LARGE SCALE GENOMIC DNA]</scope>
    <source>
        <strain evidence="5 6">DXL2</strain>
    </source>
</reference>
<dbReference type="Pfam" id="PF02872">
    <property type="entry name" value="5_nucleotid_C"/>
    <property type="match status" value="1"/>
</dbReference>
<dbReference type="PANTHER" id="PTHR11575:SF24">
    <property type="entry name" value="5'-NUCLEOTIDASE"/>
    <property type="match status" value="1"/>
</dbReference>
<evidence type="ECO:0000259" key="4">
    <source>
        <dbReference type="Pfam" id="PF02872"/>
    </source>
</evidence>
<feature type="signal peptide" evidence="2">
    <location>
        <begin position="1"/>
        <end position="42"/>
    </location>
</feature>
<evidence type="ECO:0000313" key="6">
    <source>
        <dbReference type="Proteomes" id="UP000247476"/>
    </source>
</evidence>
<keyword evidence="1 2" id="KW-0732">Signal</keyword>
<evidence type="ECO:0000256" key="1">
    <source>
        <dbReference type="ARBA" id="ARBA00022729"/>
    </source>
</evidence>
<protein>
    <submittedName>
        <fullName evidence="5">Bifunctional metallophosphatase/5'-nucleotidase</fullName>
    </submittedName>
</protein>
<comment type="similarity">
    <text evidence="2">Belongs to the 5'-nucleotidase family.</text>
</comment>
<dbReference type="GO" id="GO:0009166">
    <property type="term" value="P:nucleotide catabolic process"/>
    <property type="evidence" value="ECO:0007669"/>
    <property type="project" value="InterPro"/>
</dbReference>
<dbReference type="InterPro" id="IPR029052">
    <property type="entry name" value="Metallo-depent_PP-like"/>
</dbReference>
<keyword evidence="2" id="KW-0547">Nucleotide-binding</keyword>
<accession>A0A2V5K1P7</accession>
<dbReference type="InterPro" id="IPR006179">
    <property type="entry name" value="5_nucleotidase/apyrase"/>
</dbReference>
<name>A0A2V5K1P7_9BACL</name>
<dbReference type="Gene3D" id="3.60.21.10">
    <property type="match status" value="1"/>
</dbReference>
<dbReference type="Gene3D" id="3.90.780.10">
    <property type="entry name" value="5'-Nucleotidase, C-terminal domain"/>
    <property type="match status" value="1"/>
</dbReference>
<dbReference type="SUPFAM" id="SSF56300">
    <property type="entry name" value="Metallo-dependent phosphatases"/>
    <property type="match status" value="1"/>
</dbReference>
<evidence type="ECO:0000313" key="5">
    <source>
        <dbReference type="EMBL" id="PYI53078.1"/>
    </source>
</evidence>
<dbReference type="GO" id="GO:0008253">
    <property type="term" value="F:5'-nucleotidase activity"/>
    <property type="evidence" value="ECO:0007669"/>
    <property type="project" value="TreeGrafter"/>
</dbReference>
<keyword evidence="6" id="KW-1185">Reference proteome</keyword>
<dbReference type="Pfam" id="PF00149">
    <property type="entry name" value="Metallophos"/>
    <property type="match status" value="1"/>
</dbReference>
<evidence type="ECO:0000256" key="2">
    <source>
        <dbReference type="RuleBase" id="RU362119"/>
    </source>
</evidence>
<dbReference type="AlphaFoldDB" id="A0A2V5K1P7"/>
<dbReference type="GO" id="GO:0008768">
    <property type="term" value="F:UDP-sugar diphosphatase activity"/>
    <property type="evidence" value="ECO:0007669"/>
    <property type="project" value="TreeGrafter"/>
</dbReference>
<dbReference type="Proteomes" id="UP000247476">
    <property type="component" value="Unassembled WGS sequence"/>
</dbReference>
<dbReference type="SUPFAM" id="SSF55816">
    <property type="entry name" value="5'-nucleotidase (syn. UDP-sugar hydrolase), C-terminal domain"/>
    <property type="match status" value="1"/>
</dbReference>
<dbReference type="InterPro" id="IPR004843">
    <property type="entry name" value="Calcineurin-like_PHP"/>
</dbReference>
<feature type="chain" id="PRO_5015798028" evidence="2">
    <location>
        <begin position="43"/>
        <end position="641"/>
    </location>
</feature>
<dbReference type="GO" id="GO:0000166">
    <property type="term" value="F:nucleotide binding"/>
    <property type="evidence" value="ECO:0007669"/>
    <property type="project" value="UniProtKB-KW"/>
</dbReference>
<dbReference type="GO" id="GO:0030288">
    <property type="term" value="C:outer membrane-bounded periplasmic space"/>
    <property type="evidence" value="ECO:0007669"/>
    <property type="project" value="TreeGrafter"/>
</dbReference>